<protein>
    <recommendedName>
        <fullName evidence="3">Polyketide cyclase</fullName>
    </recommendedName>
</protein>
<sequence>MTDANQNDQNQVIRDIDAPAKEIFDLLSNPERHPETDGSGMVVSADKAERIKAVGDTFTMNMTKEDGDYQTTNEVFAFQQDRIIGWKNVENTTAGVRVGAKWLYELEPIDADSTRVTLTYLRDEIELDPVRKFSESFDDAFLTKSLDSLAAAVSGS</sequence>
<name>A0A0K1RCV1_9CORY</name>
<dbReference type="Proteomes" id="UP000060016">
    <property type="component" value="Chromosome"/>
</dbReference>
<gene>
    <name evidence="1" type="ORF">AK829_08855</name>
</gene>
<dbReference type="SUPFAM" id="SSF55961">
    <property type="entry name" value="Bet v1-like"/>
    <property type="match status" value="1"/>
</dbReference>
<reference evidence="1 2" key="1">
    <citation type="submission" date="2015-08" db="EMBL/GenBank/DDBJ databases">
        <authorList>
            <person name="Babu N.S."/>
            <person name="Beckwith C.J."/>
            <person name="Beseler K.G."/>
            <person name="Brison A."/>
            <person name="Carone J.V."/>
            <person name="Caskin T.P."/>
            <person name="Diamond M."/>
            <person name="Durham M.E."/>
            <person name="Foxe J.M."/>
            <person name="Go M."/>
            <person name="Henderson B.A."/>
            <person name="Jones I.B."/>
            <person name="McGettigan J.A."/>
            <person name="Micheletti S.J."/>
            <person name="Nasrallah M.E."/>
            <person name="Ortiz D."/>
            <person name="Piller C.R."/>
            <person name="Privatt S.R."/>
            <person name="Schneider S.L."/>
            <person name="Sharp S."/>
            <person name="Smith T.C."/>
            <person name="Stanton J.D."/>
            <person name="Ullery H.E."/>
            <person name="Wilson R.J."/>
            <person name="Serrano M.G."/>
            <person name="Buck G."/>
            <person name="Lee V."/>
            <person name="Wang Y."/>
            <person name="Carvalho R."/>
            <person name="Voegtly L."/>
            <person name="Shi R."/>
            <person name="Duckworth R."/>
            <person name="Johnson A."/>
            <person name="Loviza R."/>
            <person name="Walstead R."/>
            <person name="Shah Z."/>
            <person name="Kiflezghi M."/>
            <person name="Wade K."/>
            <person name="Ball S.L."/>
            <person name="Bradley K.W."/>
            <person name="Asai D.J."/>
            <person name="Bowman C.A."/>
            <person name="Russell D.A."/>
            <person name="Pope W.H."/>
            <person name="Jacobs-Sera D."/>
            <person name="Hendrix R.W."/>
            <person name="Hatfull G.F."/>
        </authorList>
    </citation>
    <scope>NUCLEOTIDE SEQUENCE [LARGE SCALE GENOMIC DNA]</scope>
    <source>
        <strain evidence="1 2">PUDD_83A45</strain>
    </source>
</reference>
<evidence type="ECO:0008006" key="3">
    <source>
        <dbReference type="Google" id="ProtNLM"/>
    </source>
</evidence>
<organism evidence="1 2">
    <name type="scientific">Corynebacterium riegelii</name>
    <dbReference type="NCBI Taxonomy" id="156976"/>
    <lineage>
        <taxon>Bacteria</taxon>
        <taxon>Bacillati</taxon>
        <taxon>Actinomycetota</taxon>
        <taxon>Actinomycetes</taxon>
        <taxon>Mycobacteriales</taxon>
        <taxon>Corynebacteriaceae</taxon>
        <taxon>Corynebacterium</taxon>
    </lineage>
</organism>
<dbReference type="AlphaFoldDB" id="A0A0K1RCV1"/>
<accession>A0A0K1RCV1</accession>
<dbReference type="Gene3D" id="3.30.530.20">
    <property type="match status" value="1"/>
</dbReference>
<evidence type="ECO:0000313" key="2">
    <source>
        <dbReference type="Proteomes" id="UP000060016"/>
    </source>
</evidence>
<dbReference type="KEGG" id="crie:AK829_08855"/>
<dbReference type="EMBL" id="CP012342">
    <property type="protein sequence ID" value="AKV59239.1"/>
    <property type="molecule type" value="Genomic_DNA"/>
</dbReference>
<dbReference type="RefSeq" id="WP_052205515.1">
    <property type="nucleotide sequence ID" value="NZ_CP012342.1"/>
</dbReference>
<keyword evidence="2" id="KW-1185">Reference proteome</keyword>
<dbReference type="STRING" id="156976.AK829_08855"/>
<dbReference type="InterPro" id="IPR023393">
    <property type="entry name" value="START-like_dom_sf"/>
</dbReference>
<dbReference type="PATRIC" id="fig|156976.3.peg.1775"/>
<evidence type="ECO:0000313" key="1">
    <source>
        <dbReference type="EMBL" id="AKV59239.1"/>
    </source>
</evidence>
<proteinExistence type="predicted"/>